<dbReference type="Pfam" id="PF06962">
    <property type="entry name" value="rRNA_methylase"/>
    <property type="match status" value="1"/>
</dbReference>
<comment type="caution">
    <text evidence="2">The sequence shown here is derived from an EMBL/GenBank/DDBJ whole genome shotgun (WGS) entry which is preliminary data.</text>
</comment>
<dbReference type="InterPro" id="IPR029063">
    <property type="entry name" value="SAM-dependent_MTases_sf"/>
</dbReference>
<dbReference type="Proteomes" id="UP001516023">
    <property type="component" value="Unassembled WGS sequence"/>
</dbReference>
<protein>
    <recommendedName>
        <fullName evidence="4">S-adenosyl-L-methionine-dependent methyltransferase</fullName>
    </recommendedName>
</protein>
<dbReference type="InterPro" id="IPR010719">
    <property type="entry name" value="MnmM_MeTrfase"/>
</dbReference>
<name>A0ABD3QGZ3_9STRA</name>
<reference evidence="2 3" key="1">
    <citation type="journal article" date="2020" name="G3 (Bethesda)">
        <title>Improved Reference Genome for Cyclotella cryptica CCMP332, a Model for Cell Wall Morphogenesis, Salinity Adaptation, and Lipid Production in Diatoms (Bacillariophyta).</title>
        <authorList>
            <person name="Roberts W.R."/>
            <person name="Downey K.M."/>
            <person name="Ruck E.C."/>
            <person name="Traller J.C."/>
            <person name="Alverson A.J."/>
        </authorList>
    </citation>
    <scope>NUCLEOTIDE SEQUENCE [LARGE SCALE GENOMIC DNA]</scope>
    <source>
        <strain evidence="2 3">CCMP332</strain>
    </source>
</reference>
<keyword evidence="3" id="KW-1185">Reference proteome</keyword>
<dbReference type="AlphaFoldDB" id="A0ABD3QGZ3"/>
<dbReference type="EMBL" id="JABMIG020000041">
    <property type="protein sequence ID" value="KAL3799138.1"/>
    <property type="molecule type" value="Genomic_DNA"/>
</dbReference>
<dbReference type="SUPFAM" id="SSF53335">
    <property type="entry name" value="S-adenosyl-L-methionine-dependent methyltransferases"/>
    <property type="match status" value="1"/>
</dbReference>
<feature type="region of interest" description="Disordered" evidence="1">
    <location>
        <begin position="129"/>
        <end position="164"/>
    </location>
</feature>
<evidence type="ECO:0000313" key="2">
    <source>
        <dbReference type="EMBL" id="KAL3799138.1"/>
    </source>
</evidence>
<accession>A0ABD3QGZ3</accession>
<dbReference type="PANTHER" id="PTHR35276:SF1">
    <property type="entry name" value="TRNA (MNM(5)S(2)U34)-METHYLTRANSFERASE, CHLOROPLASTIC"/>
    <property type="match status" value="1"/>
</dbReference>
<gene>
    <name evidence="2" type="ORF">HJC23_002266</name>
</gene>
<feature type="compositionally biased region" description="Basic and acidic residues" evidence="1">
    <location>
        <begin position="148"/>
        <end position="161"/>
    </location>
</feature>
<evidence type="ECO:0000256" key="1">
    <source>
        <dbReference type="SAM" id="MobiDB-lite"/>
    </source>
</evidence>
<evidence type="ECO:0008006" key="4">
    <source>
        <dbReference type="Google" id="ProtNLM"/>
    </source>
</evidence>
<evidence type="ECO:0000313" key="3">
    <source>
        <dbReference type="Proteomes" id="UP001516023"/>
    </source>
</evidence>
<organism evidence="2 3">
    <name type="scientific">Cyclotella cryptica</name>
    <dbReference type="NCBI Taxonomy" id="29204"/>
    <lineage>
        <taxon>Eukaryota</taxon>
        <taxon>Sar</taxon>
        <taxon>Stramenopiles</taxon>
        <taxon>Ochrophyta</taxon>
        <taxon>Bacillariophyta</taxon>
        <taxon>Coscinodiscophyceae</taxon>
        <taxon>Thalassiosirophycidae</taxon>
        <taxon>Stephanodiscales</taxon>
        <taxon>Stephanodiscaceae</taxon>
        <taxon>Cyclotella</taxon>
    </lineage>
</organism>
<dbReference type="PANTHER" id="PTHR35276">
    <property type="entry name" value="S-ADENOSYL-L-METHIONINE-DEPENDENT METHYLTRANSFERASES SUPERFAMILY PROTEIN"/>
    <property type="match status" value="1"/>
</dbReference>
<proteinExistence type="predicted"/>
<dbReference type="Gene3D" id="3.40.50.150">
    <property type="entry name" value="Vaccinia Virus protein VP39"/>
    <property type="match status" value="1"/>
</dbReference>
<sequence length="437" mass="48544">MSSSLLSTPFFITRTFQLVPSLLSSSLTCYCDCRGTISILRNNKGIRRKNYSSLPQRLTRLAASKEETDSLWENSQSSLLGSLLKKTTSRAIRTLSTTTRGDWDDVEKNEGETSNHTIRDAIDAAIVRSSSTLNGEATTSEEPTSTEEADKTSKPHQDKRTYLNNPCVTPTALAHSLWRSTIIPYHDTVIDATCGNGKDCLALIRMMFPNDQNDAHDADVHPQLIGIDIQSRAISNTRRSLLSALPPEIYYNHVKLLEQSHEHLLKLVVPRDDGKRQEVGLICYNLGYLPGSSGGDINTDYKDCKTQTQTTLSSITDAALILRVGGLLSVMTYPGSNLEESISVEHFVEGLAMLTTRDEGGWRGYLRGIPDYSLQNDDDPYEKAATPNRAGRVRDVVTRSIERVVSNGPPKQTWRVFVHKPLGRPQSPILMTAHRIK</sequence>